<dbReference type="PANTHER" id="PTHR32303">
    <property type="entry name" value="QUINOPROTEIN ALCOHOL DEHYDROGENASE (CYTOCHROME C)"/>
    <property type="match status" value="1"/>
</dbReference>
<evidence type="ECO:0000256" key="1">
    <source>
        <dbReference type="ARBA" id="ARBA00001931"/>
    </source>
</evidence>
<dbReference type="Pfam" id="PF01011">
    <property type="entry name" value="PQQ"/>
    <property type="match status" value="2"/>
</dbReference>
<feature type="domain" description="Pyrrolo-quinoline quinone repeat" evidence="5">
    <location>
        <begin position="27"/>
        <end position="400"/>
    </location>
</feature>
<evidence type="ECO:0000256" key="3">
    <source>
        <dbReference type="ARBA" id="ARBA00023002"/>
    </source>
</evidence>
<keyword evidence="4" id="KW-0732">Signal</keyword>
<dbReference type="InterPro" id="IPR018391">
    <property type="entry name" value="PQQ_b-propeller_rpt"/>
</dbReference>
<comment type="cofactor">
    <cofactor evidence="1">
        <name>pyrroloquinoline quinone</name>
        <dbReference type="ChEBI" id="CHEBI:58442"/>
    </cofactor>
</comment>
<evidence type="ECO:0000313" key="7">
    <source>
        <dbReference type="Proteomes" id="UP000197215"/>
    </source>
</evidence>
<dbReference type="SUPFAM" id="SSF50998">
    <property type="entry name" value="Quinoprotein alcohol dehydrogenase-like"/>
    <property type="match status" value="1"/>
</dbReference>
<accession>A0A212U290</accession>
<sequence length="588" mass="63959">MRKIIYSLLVGSIVFSSIQPHAKDIDWPMYGLDYSHQRHSPLTQIKASNVANLQSTWRVHTGVKASFQATPLVVDRVMYVSLPFNHVLALDAVTGKEIWRYQHQRKKDYRLCCGPANRGVAVSDGKVFVGTVDARLIALDARTGKVVWDIEVADGSSASAESIQTLQDGDKLKNSSIAGQSGIGIAMAPIVYQGKVLVGITGVGYGLHLDSEREGAPLGAVVGFAGSYGRAGFLAAFDVKTGQRIWQFDTVAPQAWEGTFTTTTPDGVPLNRDINLEKNNLHRYPDAAKYGGGSAWTTPAIDTKRGLLYFGTGNPSPQMDDTSRPGDNLYTISLVCLDIHTGKIRWHYQQVPHDLWGYDVASPAILFDYEVQGKKIPAVGQASKVGWYYVHDRVTGRLLKKSEAFIPQTNLFARPTPEGIVITPGAVGGVNWTPTALNPKTLTAFVPAIHWPVRYSKKTIPAKGDKPSLDYSTLELLMDEPRWGVLSAVDLKTGKMKWQVKTPEPLVGGLLSTAGDLIFVGEGNGSLNAFDAKNGHRLWTTTLSAGVNAPPITYQIDGIQYIAVAAGGNQLFGFKQGDEIHVYSLPKK</sequence>
<evidence type="ECO:0000313" key="6">
    <source>
        <dbReference type="EMBL" id="SNC72241.1"/>
    </source>
</evidence>
<dbReference type="InterPro" id="IPR002372">
    <property type="entry name" value="PQQ_rpt_dom"/>
</dbReference>
<reference evidence="6 7" key="1">
    <citation type="submission" date="2017-06" db="EMBL/GenBank/DDBJ databases">
        <authorList>
            <person name="Kim H.J."/>
            <person name="Triplett B.A."/>
        </authorList>
    </citation>
    <scope>NUCLEOTIDE SEQUENCE [LARGE SCALE GENOMIC DNA]</scope>
    <source>
        <strain evidence="6 7">MWH-VicM1</strain>
    </source>
</reference>
<dbReference type="InterPro" id="IPR011047">
    <property type="entry name" value="Quinoprotein_ADH-like_sf"/>
</dbReference>
<feature type="chain" id="PRO_5012849514" evidence="4">
    <location>
        <begin position="23"/>
        <end position="588"/>
    </location>
</feature>
<keyword evidence="3" id="KW-0560">Oxidoreductase</keyword>
<organism evidence="6 7">
    <name type="scientific">Polynucleobacter victoriensis</name>
    <dbReference type="NCBI Taxonomy" id="2049319"/>
    <lineage>
        <taxon>Bacteria</taxon>
        <taxon>Pseudomonadati</taxon>
        <taxon>Pseudomonadota</taxon>
        <taxon>Betaproteobacteria</taxon>
        <taxon>Burkholderiales</taxon>
        <taxon>Burkholderiaceae</taxon>
        <taxon>Polynucleobacter</taxon>
    </lineage>
</organism>
<keyword evidence="7" id="KW-1185">Reference proteome</keyword>
<protein>
    <submittedName>
        <fullName evidence="6">PQQ-dependent dehydrogenase, methanol/ethanol family</fullName>
    </submittedName>
</protein>
<gene>
    <name evidence="6" type="ORF">SAMN06295916_1535</name>
</gene>
<comment type="similarity">
    <text evidence="2">Belongs to the bacterial PQQ dehydrogenase family.</text>
</comment>
<proteinExistence type="inferred from homology"/>
<feature type="domain" description="Pyrrolo-quinoline quinone repeat" evidence="5">
    <location>
        <begin position="409"/>
        <end position="562"/>
    </location>
</feature>
<dbReference type="AlphaFoldDB" id="A0A212U290"/>
<evidence type="ECO:0000256" key="4">
    <source>
        <dbReference type="SAM" id="SignalP"/>
    </source>
</evidence>
<name>A0A212U290_9BURK</name>
<feature type="signal peptide" evidence="4">
    <location>
        <begin position="1"/>
        <end position="22"/>
    </location>
</feature>
<dbReference type="RefSeq" id="WP_207758575.1">
    <property type="nucleotide sequence ID" value="NZ_FYEX01000002.1"/>
</dbReference>
<dbReference type="Gene3D" id="2.140.10.10">
    <property type="entry name" value="Quinoprotein alcohol dehydrogenase-like superfamily"/>
    <property type="match status" value="1"/>
</dbReference>
<evidence type="ECO:0000256" key="2">
    <source>
        <dbReference type="ARBA" id="ARBA00008156"/>
    </source>
</evidence>
<dbReference type="SMART" id="SM00564">
    <property type="entry name" value="PQQ"/>
    <property type="match status" value="6"/>
</dbReference>
<dbReference type="EMBL" id="FYEX01000002">
    <property type="protein sequence ID" value="SNC72241.1"/>
    <property type="molecule type" value="Genomic_DNA"/>
</dbReference>
<dbReference type="Proteomes" id="UP000197215">
    <property type="component" value="Unassembled WGS sequence"/>
</dbReference>
<dbReference type="GO" id="GO:0016491">
    <property type="term" value="F:oxidoreductase activity"/>
    <property type="evidence" value="ECO:0007669"/>
    <property type="project" value="UniProtKB-KW"/>
</dbReference>
<evidence type="ECO:0000259" key="5">
    <source>
        <dbReference type="Pfam" id="PF01011"/>
    </source>
</evidence>